<dbReference type="PANTHER" id="PTHR10799">
    <property type="entry name" value="SNF2/RAD54 HELICASE FAMILY"/>
    <property type="match status" value="1"/>
</dbReference>
<dbReference type="GO" id="GO:0005524">
    <property type="term" value="F:ATP binding"/>
    <property type="evidence" value="ECO:0007669"/>
    <property type="project" value="InterPro"/>
</dbReference>
<dbReference type="InterPro" id="IPR014001">
    <property type="entry name" value="Helicase_ATP-bd"/>
</dbReference>
<dbReference type="Pfam" id="PF00176">
    <property type="entry name" value="SNF2-rel_dom"/>
    <property type="match status" value="1"/>
</dbReference>
<dbReference type="CDD" id="cd18793">
    <property type="entry name" value="SF2_C_SNF"/>
    <property type="match status" value="1"/>
</dbReference>
<feature type="region of interest" description="Disordered" evidence="2">
    <location>
        <begin position="1153"/>
        <end position="1203"/>
    </location>
</feature>
<dbReference type="InterPro" id="IPR027417">
    <property type="entry name" value="P-loop_NTPase"/>
</dbReference>
<evidence type="ECO:0000256" key="2">
    <source>
        <dbReference type="SAM" id="MobiDB-lite"/>
    </source>
</evidence>
<dbReference type="Pfam" id="PF00271">
    <property type="entry name" value="Helicase_C"/>
    <property type="match status" value="1"/>
</dbReference>
<dbReference type="InterPro" id="IPR000330">
    <property type="entry name" value="SNF2_N"/>
</dbReference>
<dbReference type="SMART" id="SM00490">
    <property type="entry name" value="HELICc"/>
    <property type="match status" value="1"/>
</dbReference>
<accession>A0AAW1NLF8</accession>
<dbReference type="SMART" id="SM00487">
    <property type="entry name" value="DEXDc"/>
    <property type="match status" value="1"/>
</dbReference>
<dbReference type="Gene3D" id="3.40.50.10810">
    <property type="entry name" value="Tandem AAA-ATPase domain"/>
    <property type="match status" value="1"/>
</dbReference>
<dbReference type="Proteomes" id="UP001465755">
    <property type="component" value="Unassembled WGS sequence"/>
</dbReference>
<evidence type="ECO:0000313" key="5">
    <source>
        <dbReference type="EMBL" id="KAK9785522.1"/>
    </source>
</evidence>
<dbReference type="GO" id="GO:0016787">
    <property type="term" value="F:hydrolase activity"/>
    <property type="evidence" value="ECO:0007669"/>
    <property type="project" value="UniProtKB-KW"/>
</dbReference>
<feature type="region of interest" description="Disordered" evidence="2">
    <location>
        <begin position="1"/>
        <end position="20"/>
    </location>
</feature>
<protein>
    <submittedName>
        <fullName evidence="5">Uncharacterized protein</fullName>
    </submittedName>
</protein>
<feature type="domain" description="Helicase ATP-binding" evidence="3">
    <location>
        <begin position="545"/>
        <end position="710"/>
    </location>
</feature>
<organism evidence="5 6">
    <name type="scientific">Symbiochloris irregularis</name>
    <dbReference type="NCBI Taxonomy" id="706552"/>
    <lineage>
        <taxon>Eukaryota</taxon>
        <taxon>Viridiplantae</taxon>
        <taxon>Chlorophyta</taxon>
        <taxon>core chlorophytes</taxon>
        <taxon>Trebouxiophyceae</taxon>
        <taxon>Trebouxiales</taxon>
        <taxon>Trebouxiaceae</taxon>
        <taxon>Symbiochloris</taxon>
    </lineage>
</organism>
<name>A0AAW1NLF8_9CHLO</name>
<comment type="caution">
    <text evidence="5">The sequence shown here is derived from an EMBL/GenBank/DDBJ whole genome shotgun (WGS) entry which is preliminary data.</text>
</comment>
<feature type="compositionally biased region" description="Low complexity" evidence="2">
    <location>
        <begin position="1258"/>
        <end position="1274"/>
    </location>
</feature>
<dbReference type="PROSITE" id="PS51192">
    <property type="entry name" value="HELICASE_ATP_BIND_1"/>
    <property type="match status" value="1"/>
</dbReference>
<dbReference type="InterPro" id="IPR001650">
    <property type="entry name" value="Helicase_C-like"/>
</dbReference>
<gene>
    <name evidence="5" type="ORF">WJX73_005391</name>
</gene>
<feature type="compositionally biased region" description="Low complexity" evidence="2">
    <location>
        <begin position="1153"/>
        <end position="1162"/>
    </location>
</feature>
<keyword evidence="6" id="KW-1185">Reference proteome</keyword>
<evidence type="ECO:0000259" key="4">
    <source>
        <dbReference type="PROSITE" id="PS51194"/>
    </source>
</evidence>
<sequence length="1292" mass="141248">MQPTQLQGSDGRPAAVVQPSAVPPRLGGILPAGYGLDAPQMQILRSQILAFKTIKATARKYDDDKRNGVLAKIPTQDDLCPPQLRQAARAGTWSRQPAPPVASQAMLQVSVPPPPHLLRPQDWAPGVLAAISRAWARTAGQQPPLHNQISLAGGIAAAPTPQPPQGVGALSRASPAVQAPTRMVAPTGGPAAAAVSTAPQAPPLLPQDFASMTPHRGPLYTLGAGGPPMPLMCDVGALLGAELQARIRARGAQALAQVESKLLSARSAGRPAPVAVRLQRARWLARQAQLTLRGRIQTVQGDINSMADRQYRRFARDCARERFDMTKAEDKAKSDAVAERARNLKACRGAMGDRTNTSRELRVVRNRGVLRAHERLSRLHSKARGDERAQRMAALKAHDFEAYQELLQRETGGTGATPGERYEAISKFLSETEDYLHRLTARVASVKLAQEASEAAAAAIAAARLQGCTDEEVQAAARAAAADAAQASDLMRRGSNSAAGGDAQERYYSVAHAVEERVTEQPSLLRPPNGAKLREYQMVGLQWMVSLFNNRLNGILADEMGLGKTVQVMALLAHLMQHKGVSGPHLIIVPNAVMVNWKAELQQWLPDMKKVWYVGGREERSQKYQKEVVSIQFNVLVTTYEFVMRDRAKLSKVDWHYIIIDEAQRMKDRQSKLAKDLDRFVAQRRLLLTGTPLQNDLSELWSLLNLLLPEVFDDKDMFGQWFGSSPQGGGAQGAGQGEDWLETEKRVVVIHRLHQILEPFMLRRQVEDVESKLPPKIAHTIKVAMPPFQATIYNWVVRTGTLRSDPEAPVQGSVRRPYITLNNKCMELRKVCNHPSLSYPYAHQFSDGKFLVSQCGKLLVLDRMLVKLHAAGHRVLLFATMTKLLDLLEYYLAWRRVPDGKGGTQPLGHLRIDGSTALEARETAIQTFNAPNSNAFLFLLSIRAAGRGLNLQSSDTVIIYDPDANPKNEEQAIARSHRIGQTREVRVYHFEAVADAPDQPLQGAKQAAGEDTRAQRYADSIESLVRNNIQKAKIDMANEVIDAGRFDMQTTMGERKLALESLLQDEERTKVGLNEVPSLQEMNKMLARTPEELELFEKLDHEIEWPSPAEDVPAWLRYTASEATEALMASAKLKPNEVAQLKAAEAARIAAEGGAPAAALPQTPSVAGPSKTRRKSRPTVSFQMSTASTLGTTDSEADDAGNADADDMEEEFVGANVREESQALVANMEGSLQHGARGHAGEGLRSAPSAHSLGQSQLSGRESSLGPSSSMPDSQGPAKKPKLIVKWKSRKG</sequence>
<evidence type="ECO:0000313" key="6">
    <source>
        <dbReference type="Proteomes" id="UP001465755"/>
    </source>
</evidence>
<feature type="compositionally biased region" description="Basic residues" evidence="2">
    <location>
        <begin position="1279"/>
        <end position="1292"/>
    </location>
</feature>
<dbReference type="PROSITE" id="PS51194">
    <property type="entry name" value="HELICASE_CTER"/>
    <property type="match status" value="1"/>
</dbReference>
<proteinExistence type="predicted"/>
<reference evidence="5 6" key="1">
    <citation type="journal article" date="2024" name="Nat. Commun.">
        <title>Phylogenomics reveals the evolutionary origins of lichenization in chlorophyte algae.</title>
        <authorList>
            <person name="Puginier C."/>
            <person name="Libourel C."/>
            <person name="Otte J."/>
            <person name="Skaloud P."/>
            <person name="Haon M."/>
            <person name="Grisel S."/>
            <person name="Petersen M."/>
            <person name="Berrin J.G."/>
            <person name="Delaux P.M."/>
            <person name="Dal Grande F."/>
            <person name="Keller J."/>
        </authorList>
    </citation>
    <scope>NUCLEOTIDE SEQUENCE [LARGE SCALE GENOMIC DNA]</scope>
    <source>
        <strain evidence="5 6">SAG 2036</strain>
    </source>
</reference>
<dbReference type="Gene3D" id="3.40.50.300">
    <property type="entry name" value="P-loop containing nucleotide triphosphate hydrolases"/>
    <property type="match status" value="1"/>
</dbReference>
<dbReference type="InterPro" id="IPR049730">
    <property type="entry name" value="SNF2/RAD54-like_C"/>
</dbReference>
<feature type="compositionally biased region" description="Polar residues" evidence="2">
    <location>
        <begin position="1178"/>
        <end position="1193"/>
    </location>
</feature>
<dbReference type="FunFam" id="3.40.50.10810:FF:000017">
    <property type="entry name" value="ATP-dependent helicase BRM"/>
    <property type="match status" value="1"/>
</dbReference>
<feature type="domain" description="Helicase C-terminal" evidence="4">
    <location>
        <begin position="860"/>
        <end position="1040"/>
    </location>
</feature>
<evidence type="ECO:0000259" key="3">
    <source>
        <dbReference type="PROSITE" id="PS51192"/>
    </source>
</evidence>
<dbReference type="InterPro" id="IPR038718">
    <property type="entry name" value="SNF2-like_sf"/>
</dbReference>
<dbReference type="EMBL" id="JALJOQ010000300">
    <property type="protein sequence ID" value="KAK9785522.1"/>
    <property type="molecule type" value="Genomic_DNA"/>
</dbReference>
<feature type="region of interest" description="Disordered" evidence="2">
    <location>
        <begin position="1234"/>
        <end position="1292"/>
    </location>
</feature>
<evidence type="ECO:0000256" key="1">
    <source>
        <dbReference type="ARBA" id="ARBA00022801"/>
    </source>
</evidence>
<keyword evidence="1" id="KW-0378">Hydrolase</keyword>
<dbReference type="SUPFAM" id="SSF52540">
    <property type="entry name" value="P-loop containing nucleoside triphosphate hydrolases"/>
    <property type="match status" value="2"/>
</dbReference>